<dbReference type="Gene3D" id="1.10.10.10">
    <property type="entry name" value="Winged helix-like DNA-binding domain superfamily/Winged helix DNA-binding domain"/>
    <property type="match status" value="1"/>
</dbReference>
<proteinExistence type="predicted"/>
<protein>
    <submittedName>
        <fullName evidence="1">Uncharacterized protein</fullName>
    </submittedName>
</protein>
<accession>X1S6I9</accession>
<organism evidence="1">
    <name type="scientific">marine sediment metagenome</name>
    <dbReference type="NCBI Taxonomy" id="412755"/>
    <lineage>
        <taxon>unclassified sequences</taxon>
        <taxon>metagenomes</taxon>
        <taxon>ecological metagenomes</taxon>
    </lineage>
</organism>
<name>X1S6I9_9ZZZZ</name>
<dbReference type="AlphaFoldDB" id="X1S6I9"/>
<dbReference type="InterPro" id="IPR036388">
    <property type="entry name" value="WH-like_DNA-bd_sf"/>
</dbReference>
<dbReference type="EMBL" id="BARW01024078">
    <property type="protein sequence ID" value="GAI88662.1"/>
    <property type="molecule type" value="Genomic_DNA"/>
</dbReference>
<reference evidence="1" key="1">
    <citation type="journal article" date="2014" name="Front. Microbiol.">
        <title>High frequency of phylogenetically diverse reductive dehalogenase-homologous genes in deep subseafloor sedimentary metagenomes.</title>
        <authorList>
            <person name="Kawai M."/>
            <person name="Futagami T."/>
            <person name="Toyoda A."/>
            <person name="Takaki Y."/>
            <person name="Nishi S."/>
            <person name="Hori S."/>
            <person name="Arai W."/>
            <person name="Tsubouchi T."/>
            <person name="Morono Y."/>
            <person name="Uchiyama I."/>
            <person name="Ito T."/>
            <person name="Fujiyama A."/>
            <person name="Inagaki F."/>
            <person name="Takami H."/>
        </authorList>
    </citation>
    <scope>NUCLEOTIDE SEQUENCE</scope>
    <source>
        <strain evidence="1">Expedition CK06-06</strain>
    </source>
</reference>
<gene>
    <name evidence="1" type="ORF">S12H4_39779</name>
</gene>
<evidence type="ECO:0000313" key="1">
    <source>
        <dbReference type="EMBL" id="GAI88662.1"/>
    </source>
</evidence>
<sequence>MKVMLPRAYLTDRQLEIWRLLQRHPSKAEIGRRLGVTRQAVHDAEGIITPKVDGALQHAADANMLDVLYVDSSKGVLLGYSPSAKERVIVTFSATNGVQTWHYQQPDCGVCEWVDRCRDRLIREAAERDVNLPEDMTNVPPSKLAHHIFSQIIPELST</sequence>
<comment type="caution">
    <text evidence="1">The sequence shown here is derived from an EMBL/GenBank/DDBJ whole genome shotgun (WGS) entry which is preliminary data.</text>
</comment>